<reference evidence="3" key="2">
    <citation type="submission" date="2025-08" db="UniProtKB">
        <authorList>
            <consortium name="RefSeq"/>
        </authorList>
    </citation>
    <scope>IDENTIFICATION</scope>
</reference>
<proteinExistence type="predicted"/>
<dbReference type="AlphaFoldDB" id="A0A1U8PR01"/>
<sequence>MQSGCCTAGATVSSLMVWFAIGSSSNVGFVIGVVVLGDGPSLGVCSGSHGGVAEILKRVGPVTYQLDLPPELGRIHNVFHVSMLRRYRLDPSHIVLVEKIEVRPDLTFENEPVQILDRDVKVLRRKSILLVKVLWPDHGTKEAT</sequence>
<evidence type="ECO:0000313" key="3">
    <source>
        <dbReference type="RefSeq" id="XP_016752773.1"/>
    </source>
</evidence>
<dbReference type="PANTHER" id="PTHR46148">
    <property type="entry name" value="CHROMO DOMAIN-CONTAINING PROTEIN"/>
    <property type="match status" value="1"/>
</dbReference>
<dbReference type="PaxDb" id="3635-A0A1U8PR01"/>
<gene>
    <name evidence="3" type="primary">LOC107961038</name>
</gene>
<keyword evidence="2" id="KW-1185">Reference proteome</keyword>
<accession>A0A1U8PR01</accession>
<dbReference type="KEGG" id="ghi:107961038"/>
<evidence type="ECO:0000259" key="1">
    <source>
        <dbReference type="Pfam" id="PF24626"/>
    </source>
</evidence>
<dbReference type="Proteomes" id="UP000818029">
    <property type="component" value="Chromosome A05"/>
</dbReference>
<protein>
    <recommendedName>
        <fullName evidence="1">Tf2-1-like SH3-like domain-containing protein</fullName>
    </recommendedName>
</protein>
<feature type="domain" description="Tf2-1-like SH3-like" evidence="1">
    <location>
        <begin position="54"/>
        <end position="88"/>
    </location>
</feature>
<name>A0A1U8PR01_GOSHI</name>
<dbReference type="RefSeq" id="XP_016752773.1">
    <property type="nucleotide sequence ID" value="XM_016897284.1"/>
</dbReference>
<dbReference type="GeneID" id="107961038"/>
<dbReference type="InterPro" id="IPR056924">
    <property type="entry name" value="SH3_Tf2-1"/>
</dbReference>
<organism evidence="2 3">
    <name type="scientific">Gossypium hirsutum</name>
    <name type="common">Upland cotton</name>
    <name type="synonym">Gossypium mexicanum</name>
    <dbReference type="NCBI Taxonomy" id="3635"/>
    <lineage>
        <taxon>Eukaryota</taxon>
        <taxon>Viridiplantae</taxon>
        <taxon>Streptophyta</taxon>
        <taxon>Embryophyta</taxon>
        <taxon>Tracheophyta</taxon>
        <taxon>Spermatophyta</taxon>
        <taxon>Magnoliopsida</taxon>
        <taxon>eudicotyledons</taxon>
        <taxon>Gunneridae</taxon>
        <taxon>Pentapetalae</taxon>
        <taxon>rosids</taxon>
        <taxon>malvids</taxon>
        <taxon>Malvales</taxon>
        <taxon>Malvaceae</taxon>
        <taxon>Malvoideae</taxon>
        <taxon>Gossypium</taxon>
    </lineage>
</organism>
<dbReference type="PANTHER" id="PTHR46148:SF44">
    <property type="entry name" value="GAG-POL POLYPROTEIN"/>
    <property type="match status" value="1"/>
</dbReference>
<dbReference type="Pfam" id="PF24626">
    <property type="entry name" value="SH3_Tf2-1"/>
    <property type="match status" value="1"/>
</dbReference>
<evidence type="ECO:0000313" key="2">
    <source>
        <dbReference type="Proteomes" id="UP000818029"/>
    </source>
</evidence>
<reference evidence="2" key="1">
    <citation type="journal article" date="2020" name="Nat. Genet.">
        <title>Genomic diversifications of five Gossypium allopolyploid species and their impact on cotton improvement.</title>
        <authorList>
            <person name="Chen Z.J."/>
            <person name="Sreedasyam A."/>
            <person name="Ando A."/>
            <person name="Song Q."/>
            <person name="De Santiago L.M."/>
            <person name="Hulse-Kemp A.M."/>
            <person name="Ding M."/>
            <person name="Ye W."/>
            <person name="Kirkbride R.C."/>
            <person name="Jenkins J."/>
            <person name="Plott C."/>
            <person name="Lovell J."/>
            <person name="Lin Y.M."/>
            <person name="Vaughn R."/>
            <person name="Liu B."/>
            <person name="Simpson S."/>
            <person name="Scheffler B.E."/>
            <person name="Wen L."/>
            <person name="Saski C.A."/>
            <person name="Grover C.E."/>
            <person name="Hu G."/>
            <person name="Conover J.L."/>
            <person name="Carlson J.W."/>
            <person name="Shu S."/>
            <person name="Boston L.B."/>
            <person name="Williams M."/>
            <person name="Peterson D.G."/>
            <person name="McGee K."/>
            <person name="Jones D.C."/>
            <person name="Wendel J.F."/>
            <person name="Stelly D.M."/>
            <person name="Grimwood J."/>
            <person name="Schmutz J."/>
        </authorList>
    </citation>
    <scope>NUCLEOTIDE SEQUENCE [LARGE SCALE GENOMIC DNA]</scope>
    <source>
        <strain evidence="2">cv. TM-1</strain>
    </source>
</reference>